<comment type="caution">
    <text evidence="2">The sequence shown here is derived from an EMBL/GenBank/DDBJ whole genome shotgun (WGS) entry which is preliminary data.</text>
</comment>
<evidence type="ECO:0000313" key="2">
    <source>
        <dbReference type="EMBL" id="MPN01916.1"/>
    </source>
</evidence>
<gene>
    <name evidence="2" type="ORF">SDC9_149129</name>
</gene>
<name>A0A645EKD2_9ZZZZ</name>
<accession>A0A645EKD2</accession>
<feature type="region of interest" description="Disordered" evidence="1">
    <location>
        <begin position="118"/>
        <end position="139"/>
    </location>
</feature>
<dbReference type="EMBL" id="VSSQ01047889">
    <property type="protein sequence ID" value="MPN01916.1"/>
    <property type="molecule type" value="Genomic_DNA"/>
</dbReference>
<protein>
    <submittedName>
        <fullName evidence="2">Uncharacterized protein</fullName>
    </submittedName>
</protein>
<proteinExistence type="predicted"/>
<sequence length="139" mass="15451">MHGRSDVHSIHGRGEGDHERHARRLSEESLHRRRLHGREGQGRLHERMQDQRQGELRSGAPADDDIHGKRGMPGSLCFGQEGEVLKGLRMRLSGNGIGGDGQGRRFHDGLRGLQQIHQGCGHSRFSPHTAGGGRRDIRP</sequence>
<feature type="compositionally biased region" description="Basic and acidic residues" evidence="1">
    <location>
        <begin position="37"/>
        <end position="55"/>
    </location>
</feature>
<feature type="region of interest" description="Disordered" evidence="1">
    <location>
        <begin position="1"/>
        <end position="78"/>
    </location>
</feature>
<organism evidence="2">
    <name type="scientific">bioreactor metagenome</name>
    <dbReference type="NCBI Taxonomy" id="1076179"/>
    <lineage>
        <taxon>unclassified sequences</taxon>
        <taxon>metagenomes</taxon>
        <taxon>ecological metagenomes</taxon>
    </lineage>
</organism>
<feature type="compositionally biased region" description="Basic and acidic residues" evidence="1">
    <location>
        <begin position="1"/>
        <end position="30"/>
    </location>
</feature>
<reference evidence="2" key="1">
    <citation type="submission" date="2019-08" db="EMBL/GenBank/DDBJ databases">
        <authorList>
            <person name="Kucharzyk K."/>
            <person name="Murdoch R.W."/>
            <person name="Higgins S."/>
            <person name="Loffler F."/>
        </authorList>
    </citation>
    <scope>NUCLEOTIDE SEQUENCE</scope>
</reference>
<dbReference type="AlphaFoldDB" id="A0A645EKD2"/>
<evidence type="ECO:0000256" key="1">
    <source>
        <dbReference type="SAM" id="MobiDB-lite"/>
    </source>
</evidence>